<dbReference type="Pfam" id="PF00149">
    <property type="entry name" value="Metallophos"/>
    <property type="match status" value="1"/>
</dbReference>
<dbReference type="GO" id="GO:0016787">
    <property type="term" value="F:hydrolase activity"/>
    <property type="evidence" value="ECO:0007669"/>
    <property type="project" value="InterPro"/>
</dbReference>
<dbReference type="EMBL" id="WPIK01000029">
    <property type="protein sequence ID" value="MVN23480.1"/>
    <property type="molecule type" value="Genomic_DNA"/>
</dbReference>
<evidence type="ECO:0000313" key="2">
    <source>
        <dbReference type="EMBL" id="MVN23480.1"/>
    </source>
</evidence>
<accession>A0A7K1T2E9</accession>
<proteinExistence type="predicted"/>
<gene>
    <name evidence="2" type="ORF">GO621_18305</name>
</gene>
<reference evidence="2 3" key="1">
    <citation type="submission" date="2019-12" db="EMBL/GenBank/DDBJ databases">
        <title>Mucilaginibacter sp. HMF7410 genome sequencing and assembly.</title>
        <authorList>
            <person name="Kang H."/>
            <person name="Cha I."/>
            <person name="Kim H."/>
            <person name="Joh K."/>
        </authorList>
    </citation>
    <scope>NUCLEOTIDE SEQUENCE [LARGE SCALE GENOMIC DNA]</scope>
    <source>
        <strain evidence="2 3">HMF7410</strain>
    </source>
</reference>
<comment type="caution">
    <text evidence="2">The sequence shown here is derived from an EMBL/GenBank/DDBJ whole genome shotgun (WGS) entry which is preliminary data.</text>
</comment>
<dbReference type="AlphaFoldDB" id="A0A7K1T2E9"/>
<feature type="domain" description="Calcineurin-like phosphoesterase" evidence="1">
    <location>
        <begin position="6"/>
        <end position="216"/>
    </location>
</feature>
<dbReference type="RefSeq" id="WP_157569767.1">
    <property type="nucleotide sequence ID" value="NZ_WPIK01000029.1"/>
</dbReference>
<dbReference type="InterPro" id="IPR029052">
    <property type="entry name" value="Metallo-depent_PP-like"/>
</dbReference>
<evidence type="ECO:0000259" key="1">
    <source>
        <dbReference type="Pfam" id="PF00149"/>
    </source>
</evidence>
<evidence type="ECO:0000313" key="3">
    <source>
        <dbReference type="Proteomes" id="UP000462014"/>
    </source>
</evidence>
<organism evidence="2 3">
    <name type="scientific">Mucilaginibacter arboris</name>
    <dbReference type="NCBI Taxonomy" id="2682090"/>
    <lineage>
        <taxon>Bacteria</taxon>
        <taxon>Pseudomonadati</taxon>
        <taxon>Bacteroidota</taxon>
        <taxon>Sphingobacteriia</taxon>
        <taxon>Sphingobacteriales</taxon>
        <taxon>Sphingobacteriaceae</taxon>
        <taxon>Mucilaginibacter</taxon>
    </lineage>
</organism>
<dbReference type="InterPro" id="IPR004843">
    <property type="entry name" value="Calcineurin-like_PHP"/>
</dbReference>
<dbReference type="PANTHER" id="PTHR37844">
    <property type="entry name" value="SER/THR PROTEIN PHOSPHATASE SUPERFAMILY (AFU_ORTHOLOGUE AFUA_1G14840)"/>
    <property type="match status" value="1"/>
</dbReference>
<keyword evidence="3" id="KW-1185">Reference proteome</keyword>
<dbReference type="SUPFAM" id="SSF56300">
    <property type="entry name" value="Metallo-dependent phosphatases"/>
    <property type="match status" value="1"/>
</dbReference>
<protein>
    <submittedName>
        <fullName evidence="2">Metallophosphoesterase</fullName>
    </submittedName>
</protein>
<sequence>MTLQYCSDLHLEFPENAAYLKANPLVPIGDILILAGDVILFKLIGRQKDFFDFVSDHFKETYWIPGNHEYYGSNIIERSGSFEEKIRDNVFLVNNVVKTFGIHQLVFSTLWSSLSELNSWRVRRGLNDFYQISHDKRLLQAQDYNNLHENCLTFLRGAIGAEANGKKVVVTHHVPTFENYPPEYKGDYLSEAFATALDDLILDTRPDYWIYGHHHRNIPEFKIGQTQMLTNQLGYVQNKENLFFDPSKCIEL</sequence>
<name>A0A7K1T2E9_9SPHI</name>
<dbReference type="Proteomes" id="UP000462014">
    <property type="component" value="Unassembled WGS sequence"/>
</dbReference>
<dbReference type="Gene3D" id="3.60.21.10">
    <property type="match status" value="1"/>
</dbReference>
<dbReference type="PANTHER" id="PTHR37844:SF1">
    <property type="entry name" value="CALCINEURIN-LIKE PHOSPHOESTERASE DOMAIN-CONTAINING PROTEIN"/>
    <property type="match status" value="1"/>
</dbReference>